<evidence type="ECO:0000313" key="2">
    <source>
        <dbReference type="EMBL" id="RXK86758.1"/>
    </source>
</evidence>
<feature type="domain" description="Toxin SymE-like" evidence="1">
    <location>
        <begin position="11"/>
        <end position="64"/>
    </location>
</feature>
<dbReference type="Pfam" id="PF08845">
    <property type="entry name" value="SymE_toxin"/>
    <property type="match status" value="1"/>
</dbReference>
<dbReference type="Proteomes" id="UP000290545">
    <property type="component" value="Unassembled WGS sequence"/>
</dbReference>
<dbReference type="GO" id="GO:0003723">
    <property type="term" value="F:RNA binding"/>
    <property type="evidence" value="ECO:0007669"/>
    <property type="project" value="InterPro"/>
</dbReference>
<dbReference type="RefSeq" id="WP_129002506.1">
    <property type="nucleotide sequence ID" value="NZ_SDHZ01000001.1"/>
</dbReference>
<dbReference type="GO" id="GO:0005737">
    <property type="term" value="C:cytoplasm"/>
    <property type="evidence" value="ECO:0007669"/>
    <property type="project" value="InterPro"/>
</dbReference>
<dbReference type="AlphaFoldDB" id="A0A4Q1DCR3"/>
<dbReference type="OrthoDB" id="675523at2"/>
<organism evidence="2 3">
    <name type="scientific">Filimonas effusa</name>
    <dbReference type="NCBI Taxonomy" id="2508721"/>
    <lineage>
        <taxon>Bacteria</taxon>
        <taxon>Pseudomonadati</taxon>
        <taxon>Bacteroidota</taxon>
        <taxon>Chitinophagia</taxon>
        <taxon>Chitinophagales</taxon>
        <taxon>Chitinophagaceae</taxon>
        <taxon>Filimonas</taxon>
    </lineage>
</organism>
<accession>A0A4Q1DCR3</accession>
<reference evidence="2 3" key="1">
    <citation type="submission" date="2019-01" db="EMBL/GenBank/DDBJ databases">
        <title>Filimonas sp. strain TTM-71.</title>
        <authorList>
            <person name="Chen W.-M."/>
        </authorList>
    </citation>
    <scope>NUCLEOTIDE SEQUENCE [LARGE SCALE GENOMIC DNA]</scope>
    <source>
        <strain evidence="2 3">TTM-71</strain>
    </source>
</reference>
<dbReference type="InterPro" id="IPR014944">
    <property type="entry name" value="Toxin_SymE-like"/>
</dbReference>
<evidence type="ECO:0000259" key="1">
    <source>
        <dbReference type="Pfam" id="PF08845"/>
    </source>
</evidence>
<evidence type="ECO:0000313" key="3">
    <source>
        <dbReference type="Proteomes" id="UP000290545"/>
    </source>
</evidence>
<sequence length="77" mass="8923">MTAKLVSMYERRLKVVYKHTNSLYYTSNNRVPWINISGRWLEKAGFLIGESVTVSVESDRLTITKCPENDGMLKKRV</sequence>
<protein>
    <submittedName>
        <fullName evidence="2">Type I toxin-antitoxin system SymE family toxin</fullName>
    </submittedName>
</protein>
<dbReference type="EMBL" id="SDHZ01000001">
    <property type="protein sequence ID" value="RXK86758.1"/>
    <property type="molecule type" value="Genomic_DNA"/>
</dbReference>
<comment type="caution">
    <text evidence="2">The sequence shown here is derived from an EMBL/GenBank/DDBJ whole genome shotgun (WGS) entry which is preliminary data.</text>
</comment>
<dbReference type="GO" id="GO:0016788">
    <property type="term" value="F:hydrolase activity, acting on ester bonds"/>
    <property type="evidence" value="ECO:0007669"/>
    <property type="project" value="InterPro"/>
</dbReference>
<dbReference type="GO" id="GO:0016070">
    <property type="term" value="P:RNA metabolic process"/>
    <property type="evidence" value="ECO:0007669"/>
    <property type="project" value="InterPro"/>
</dbReference>
<name>A0A4Q1DCR3_9BACT</name>
<proteinExistence type="predicted"/>
<keyword evidence="3" id="KW-1185">Reference proteome</keyword>
<gene>
    <name evidence="2" type="ORF">ESB13_08155</name>
</gene>